<dbReference type="InterPro" id="IPR012349">
    <property type="entry name" value="Split_barrel_FMN-bd"/>
</dbReference>
<evidence type="ECO:0000313" key="4">
    <source>
        <dbReference type="Proteomes" id="UP000265955"/>
    </source>
</evidence>
<feature type="domain" description="Flavin reductase like" evidence="2">
    <location>
        <begin position="18"/>
        <end position="163"/>
    </location>
</feature>
<reference evidence="4" key="1">
    <citation type="submission" date="2018-09" db="EMBL/GenBank/DDBJ databases">
        <authorList>
            <person name="Zhu H."/>
        </authorList>
    </citation>
    <scope>NUCLEOTIDE SEQUENCE [LARGE SCALE GENOMIC DNA]</scope>
    <source>
        <strain evidence="4">K1R23-30</strain>
    </source>
</reference>
<comment type="caution">
    <text evidence="3">The sequence shown here is derived from an EMBL/GenBank/DDBJ whole genome shotgun (WGS) entry which is preliminary data.</text>
</comment>
<protein>
    <submittedName>
        <fullName evidence="3">Flavin reductase</fullName>
    </submittedName>
</protein>
<evidence type="ECO:0000259" key="2">
    <source>
        <dbReference type="SMART" id="SM00903"/>
    </source>
</evidence>
<evidence type="ECO:0000313" key="3">
    <source>
        <dbReference type="EMBL" id="RJF92618.1"/>
    </source>
</evidence>
<keyword evidence="1" id="KW-0560">Oxidoreductase</keyword>
<dbReference type="PANTHER" id="PTHR30466:SF1">
    <property type="entry name" value="FMN REDUCTASE (NADH) RUTF"/>
    <property type="match status" value="1"/>
</dbReference>
<proteinExistence type="predicted"/>
<dbReference type="SUPFAM" id="SSF50475">
    <property type="entry name" value="FMN-binding split barrel"/>
    <property type="match status" value="1"/>
</dbReference>
<dbReference type="GO" id="GO:0042602">
    <property type="term" value="F:riboflavin reductase (NADPH) activity"/>
    <property type="evidence" value="ECO:0007669"/>
    <property type="project" value="TreeGrafter"/>
</dbReference>
<organism evidence="3 4">
    <name type="scientific">Noviherbaspirillum saxi</name>
    <dbReference type="NCBI Taxonomy" id="2320863"/>
    <lineage>
        <taxon>Bacteria</taxon>
        <taxon>Pseudomonadati</taxon>
        <taxon>Pseudomonadota</taxon>
        <taxon>Betaproteobacteria</taxon>
        <taxon>Burkholderiales</taxon>
        <taxon>Oxalobacteraceae</taxon>
        <taxon>Noviherbaspirillum</taxon>
    </lineage>
</organism>
<name>A0A3A3FJQ2_9BURK</name>
<accession>A0A3A3FJQ2</accession>
<dbReference type="RefSeq" id="WP_119772606.1">
    <property type="nucleotide sequence ID" value="NZ_QYUO01000003.1"/>
</dbReference>
<sequence>MSAHETQNDLRNAMLQAMRRLAKSVSVITCIHNGQRYAMSASAVDSLSADPPSLLICINRSSSIHPPLFQGADFCVNILASNQQDIALACAGRLKGEERFTAGSWNANANGVPYLADAQASVICRQDGRFEYGTHSVFIGRIEEIFVGNTVSPLVYVDGVYTTSAPLPPELACA</sequence>
<dbReference type="InterPro" id="IPR002563">
    <property type="entry name" value="Flavin_Rdtase-like_dom"/>
</dbReference>
<dbReference type="SMART" id="SM00903">
    <property type="entry name" value="Flavin_Reduct"/>
    <property type="match status" value="1"/>
</dbReference>
<dbReference type="PANTHER" id="PTHR30466">
    <property type="entry name" value="FLAVIN REDUCTASE"/>
    <property type="match status" value="1"/>
</dbReference>
<dbReference type="GO" id="GO:0006208">
    <property type="term" value="P:pyrimidine nucleobase catabolic process"/>
    <property type="evidence" value="ECO:0007669"/>
    <property type="project" value="TreeGrafter"/>
</dbReference>
<dbReference type="InterPro" id="IPR050268">
    <property type="entry name" value="NADH-dep_flavin_reductase"/>
</dbReference>
<dbReference type="Pfam" id="PF01613">
    <property type="entry name" value="Flavin_Reduct"/>
    <property type="match status" value="1"/>
</dbReference>
<dbReference type="AlphaFoldDB" id="A0A3A3FJQ2"/>
<dbReference type="Proteomes" id="UP000265955">
    <property type="component" value="Unassembled WGS sequence"/>
</dbReference>
<dbReference type="EMBL" id="QYUO01000003">
    <property type="protein sequence ID" value="RJF92618.1"/>
    <property type="molecule type" value="Genomic_DNA"/>
</dbReference>
<gene>
    <name evidence="3" type="ORF">D3871_28950</name>
</gene>
<keyword evidence="4" id="KW-1185">Reference proteome</keyword>
<evidence type="ECO:0000256" key="1">
    <source>
        <dbReference type="ARBA" id="ARBA00023002"/>
    </source>
</evidence>
<dbReference type="GO" id="GO:0010181">
    <property type="term" value="F:FMN binding"/>
    <property type="evidence" value="ECO:0007669"/>
    <property type="project" value="InterPro"/>
</dbReference>
<dbReference type="OrthoDB" id="8525727at2"/>
<dbReference type="Gene3D" id="2.30.110.10">
    <property type="entry name" value="Electron Transport, Fmn-binding Protein, Chain A"/>
    <property type="match status" value="1"/>
</dbReference>